<dbReference type="Gene3D" id="3.10.180.10">
    <property type="entry name" value="2,3-Dihydroxybiphenyl 1,2-Dioxygenase, domain 1"/>
    <property type="match status" value="1"/>
</dbReference>
<dbReference type="InterPro" id="IPR051785">
    <property type="entry name" value="MMCE/EMCE_epimerase"/>
</dbReference>
<sequence length="141" mass="15572">MSLPELADCVLDHIAIAVKSIPTAKKVYEDMGLKFAPEIEEVKDQKVFTAFAHVDTNAHIELLQPTSEESTIHKFIETKGEGIHHLCFKVPDVKAKTAELTAKGYKFIYPEPRIGAGGCLVNFMHPKSTGGVLIELSQRPE</sequence>
<dbReference type="AlphaFoldDB" id="A0AAX4HSG9"/>
<dbReference type="GO" id="GO:0046872">
    <property type="term" value="F:metal ion binding"/>
    <property type="evidence" value="ECO:0007669"/>
    <property type="project" value="UniProtKB-KW"/>
</dbReference>
<dbReference type="RefSeq" id="WP_321398195.1">
    <property type="nucleotide sequence ID" value="NZ_CP139487.1"/>
</dbReference>
<dbReference type="GO" id="GO:0046491">
    <property type="term" value="P:L-methylmalonyl-CoA metabolic process"/>
    <property type="evidence" value="ECO:0007669"/>
    <property type="project" value="TreeGrafter"/>
</dbReference>
<dbReference type="SUPFAM" id="SSF54593">
    <property type="entry name" value="Glyoxalase/Bleomycin resistance protein/Dihydroxybiphenyl dioxygenase"/>
    <property type="match status" value="1"/>
</dbReference>
<proteinExistence type="inferred from homology"/>
<dbReference type="GO" id="GO:0004493">
    <property type="term" value="F:methylmalonyl-CoA epimerase activity"/>
    <property type="evidence" value="ECO:0007669"/>
    <property type="project" value="UniProtKB-EC"/>
</dbReference>
<accession>A0AAX4HSG9</accession>
<dbReference type="KEGG" id="psti:SOO65_05585"/>
<feature type="domain" description="VOC" evidence="3">
    <location>
        <begin position="10"/>
        <end position="139"/>
    </location>
</feature>
<dbReference type="PANTHER" id="PTHR43048">
    <property type="entry name" value="METHYLMALONYL-COA EPIMERASE"/>
    <property type="match status" value="1"/>
</dbReference>
<gene>
    <name evidence="4" type="primary">mce</name>
    <name evidence="4" type="ORF">SOO65_05585</name>
</gene>
<protein>
    <submittedName>
        <fullName evidence="4">Methylmalonyl-CoA epimerase</fullName>
        <ecNumber evidence="4">5.1.99.1</ecNumber>
    </submittedName>
</protein>
<evidence type="ECO:0000313" key="4">
    <source>
        <dbReference type="EMBL" id="WPU66212.1"/>
    </source>
</evidence>
<dbReference type="EC" id="5.1.99.1" evidence="4"/>
<dbReference type="Proteomes" id="UP001324634">
    <property type="component" value="Chromosome"/>
</dbReference>
<evidence type="ECO:0000259" key="3">
    <source>
        <dbReference type="PROSITE" id="PS51819"/>
    </source>
</evidence>
<name>A0AAX4HSG9_9BACT</name>
<dbReference type="Pfam" id="PF13669">
    <property type="entry name" value="Glyoxalase_4"/>
    <property type="match status" value="1"/>
</dbReference>
<evidence type="ECO:0000256" key="2">
    <source>
        <dbReference type="ARBA" id="ARBA00022723"/>
    </source>
</evidence>
<dbReference type="InterPro" id="IPR037523">
    <property type="entry name" value="VOC_core"/>
</dbReference>
<dbReference type="EMBL" id="CP139487">
    <property type="protein sequence ID" value="WPU66212.1"/>
    <property type="molecule type" value="Genomic_DNA"/>
</dbReference>
<evidence type="ECO:0000313" key="5">
    <source>
        <dbReference type="Proteomes" id="UP001324634"/>
    </source>
</evidence>
<dbReference type="InterPro" id="IPR029068">
    <property type="entry name" value="Glyas_Bleomycin-R_OHBP_Dase"/>
</dbReference>
<evidence type="ECO:0000256" key="1">
    <source>
        <dbReference type="ARBA" id="ARBA00009308"/>
    </source>
</evidence>
<keyword evidence="4" id="KW-0413">Isomerase</keyword>
<dbReference type="PANTHER" id="PTHR43048:SF3">
    <property type="entry name" value="METHYLMALONYL-COA EPIMERASE, MITOCHONDRIAL"/>
    <property type="match status" value="1"/>
</dbReference>
<keyword evidence="2" id="KW-0479">Metal-binding</keyword>
<dbReference type="CDD" id="cd07249">
    <property type="entry name" value="MMCE"/>
    <property type="match status" value="1"/>
</dbReference>
<dbReference type="PROSITE" id="PS51819">
    <property type="entry name" value="VOC"/>
    <property type="match status" value="1"/>
</dbReference>
<dbReference type="InterPro" id="IPR017515">
    <property type="entry name" value="MeMalonyl-CoA_epimerase"/>
</dbReference>
<comment type="similarity">
    <text evidence="1">Belongs to the methylmalonyl-CoA epimerase family.</text>
</comment>
<dbReference type="NCBIfam" id="TIGR03081">
    <property type="entry name" value="metmalonyl_epim"/>
    <property type="match status" value="1"/>
</dbReference>
<organism evidence="4 5">
    <name type="scientific">Peredibacter starrii</name>
    <dbReference type="NCBI Taxonomy" id="28202"/>
    <lineage>
        <taxon>Bacteria</taxon>
        <taxon>Pseudomonadati</taxon>
        <taxon>Bdellovibrionota</taxon>
        <taxon>Bacteriovoracia</taxon>
        <taxon>Bacteriovoracales</taxon>
        <taxon>Bacteriovoracaceae</taxon>
        <taxon>Peredibacter</taxon>
    </lineage>
</organism>
<reference evidence="4 5" key="1">
    <citation type="submission" date="2023-11" db="EMBL/GenBank/DDBJ databases">
        <title>Peredibacter starrii A3.12.</title>
        <authorList>
            <person name="Mitchell R.J."/>
        </authorList>
    </citation>
    <scope>NUCLEOTIDE SEQUENCE [LARGE SCALE GENOMIC DNA]</scope>
    <source>
        <strain evidence="4 5">A3.12</strain>
    </source>
</reference>
<keyword evidence="5" id="KW-1185">Reference proteome</keyword>